<protein>
    <submittedName>
        <fullName evidence="2">Lipase (Class 3)</fullName>
    </submittedName>
</protein>
<feature type="domain" description="Fungal lipase-type" evidence="1">
    <location>
        <begin position="183"/>
        <end position="327"/>
    </location>
</feature>
<name>A0A9N8DEH4_9STRA</name>
<proteinExistence type="predicted"/>
<dbReference type="Gene3D" id="3.40.50.1820">
    <property type="entry name" value="alpha/beta hydrolase"/>
    <property type="match status" value="1"/>
</dbReference>
<dbReference type="PANTHER" id="PTHR45856:SF24">
    <property type="entry name" value="FUNGAL LIPASE-LIKE DOMAIN-CONTAINING PROTEIN"/>
    <property type="match status" value="1"/>
</dbReference>
<organism evidence="2 3">
    <name type="scientific">Seminavis robusta</name>
    <dbReference type="NCBI Taxonomy" id="568900"/>
    <lineage>
        <taxon>Eukaryota</taxon>
        <taxon>Sar</taxon>
        <taxon>Stramenopiles</taxon>
        <taxon>Ochrophyta</taxon>
        <taxon>Bacillariophyta</taxon>
        <taxon>Bacillariophyceae</taxon>
        <taxon>Bacillariophycidae</taxon>
        <taxon>Naviculales</taxon>
        <taxon>Naviculaceae</taxon>
        <taxon>Seminavis</taxon>
    </lineage>
</organism>
<dbReference type="OrthoDB" id="44149at2759"/>
<dbReference type="SUPFAM" id="SSF53474">
    <property type="entry name" value="alpha/beta-Hydrolases"/>
    <property type="match status" value="1"/>
</dbReference>
<dbReference type="AlphaFoldDB" id="A0A9N8DEH4"/>
<dbReference type="InterPro" id="IPR051218">
    <property type="entry name" value="Sec_MonoDiacylglyc_Lipase"/>
</dbReference>
<dbReference type="CDD" id="cd00519">
    <property type="entry name" value="Lipase_3"/>
    <property type="match status" value="1"/>
</dbReference>
<dbReference type="InterPro" id="IPR029058">
    <property type="entry name" value="AB_hydrolase_fold"/>
</dbReference>
<comment type="caution">
    <text evidence="2">The sequence shown here is derived from an EMBL/GenBank/DDBJ whole genome shotgun (WGS) entry which is preliminary data.</text>
</comment>
<evidence type="ECO:0000313" key="2">
    <source>
        <dbReference type="EMBL" id="CAB9500496.1"/>
    </source>
</evidence>
<sequence>MVTLTWKTLLQGSLDQEGEEVEIEIVNGQDQSNGGVVKSRRKDRGKWPSLYDECQTMLASSVLMYAVTDLRHQIRLGKITDPDIAEPFISTPTTAQALLPVVEEHKEVFNQMLGQAASSKDDGDPDNYAYLDLVLAKRQMEDPTTIKDPWKDGFVLLEIDDERSQREMVYSISLNHPKEWIEICFRGSVTIRDFMVDADPFMEWYPNPVPNNIRGHPQDKLIGVHSGFVFYMSQTISKLGEGKAKRIRDYVINLQKEYPHYRVYTTGHSLGGAFLHFPDLALVLWGRATLMAFLLAVEDGITGPVSCVSVASPMVGNVGFLNAFQEQRYWHVGAKILLYKDQSCAVRYRRRVLSYRERVKQEWSIKGTVCKKLRKLFRAGDCGSGEGDFLKNHSCKEYIERLDAIEDHLKGRSLQELYVRQARSSINVLRPPELSQLQEDLELDHQETTTNV</sequence>
<dbReference type="PANTHER" id="PTHR45856">
    <property type="entry name" value="ALPHA/BETA-HYDROLASES SUPERFAMILY PROTEIN"/>
    <property type="match status" value="1"/>
</dbReference>
<dbReference type="Pfam" id="PF01764">
    <property type="entry name" value="Lipase_3"/>
    <property type="match status" value="1"/>
</dbReference>
<evidence type="ECO:0000259" key="1">
    <source>
        <dbReference type="Pfam" id="PF01764"/>
    </source>
</evidence>
<reference evidence="2" key="1">
    <citation type="submission" date="2020-06" db="EMBL/GenBank/DDBJ databases">
        <authorList>
            <consortium name="Plant Systems Biology data submission"/>
        </authorList>
    </citation>
    <scope>NUCLEOTIDE SEQUENCE</scope>
    <source>
        <strain evidence="2">D6</strain>
    </source>
</reference>
<dbReference type="EMBL" id="CAICTM010000084">
    <property type="protein sequence ID" value="CAB9500496.1"/>
    <property type="molecule type" value="Genomic_DNA"/>
</dbReference>
<dbReference type="GO" id="GO:0006629">
    <property type="term" value="P:lipid metabolic process"/>
    <property type="evidence" value="ECO:0007669"/>
    <property type="project" value="InterPro"/>
</dbReference>
<keyword evidence="3" id="KW-1185">Reference proteome</keyword>
<gene>
    <name evidence="2" type="ORF">SEMRO_85_G045180.1</name>
</gene>
<evidence type="ECO:0000313" key="3">
    <source>
        <dbReference type="Proteomes" id="UP001153069"/>
    </source>
</evidence>
<dbReference type="InterPro" id="IPR002921">
    <property type="entry name" value="Fungal_lipase-type"/>
</dbReference>
<dbReference type="Proteomes" id="UP001153069">
    <property type="component" value="Unassembled WGS sequence"/>
</dbReference>
<accession>A0A9N8DEH4</accession>